<dbReference type="GO" id="GO:0016787">
    <property type="term" value="F:hydrolase activity"/>
    <property type="evidence" value="ECO:0007669"/>
    <property type="project" value="UniProtKB-KW"/>
</dbReference>
<organism evidence="3 4">
    <name type="scientific">Pendulispora brunnea</name>
    <dbReference type="NCBI Taxonomy" id="2905690"/>
    <lineage>
        <taxon>Bacteria</taxon>
        <taxon>Pseudomonadati</taxon>
        <taxon>Myxococcota</taxon>
        <taxon>Myxococcia</taxon>
        <taxon>Myxococcales</taxon>
        <taxon>Sorangiineae</taxon>
        <taxon>Pendulisporaceae</taxon>
        <taxon>Pendulispora</taxon>
    </lineage>
</organism>
<dbReference type="InterPro" id="IPR006056">
    <property type="entry name" value="RidA"/>
</dbReference>
<dbReference type="InterPro" id="IPR035959">
    <property type="entry name" value="RutC-like_sf"/>
</dbReference>
<dbReference type="PROSITE" id="PS01094">
    <property type="entry name" value="UPF0076"/>
    <property type="match status" value="1"/>
</dbReference>
<dbReference type="NCBIfam" id="TIGR00004">
    <property type="entry name" value="Rid family detoxifying hydrolase"/>
    <property type="match status" value="1"/>
</dbReference>
<keyword evidence="4" id="KW-1185">Reference proteome</keyword>
<dbReference type="RefSeq" id="WP_394842089.1">
    <property type="nucleotide sequence ID" value="NZ_CP089982.1"/>
</dbReference>
<name>A0ABZ2JYA8_9BACT</name>
<dbReference type="Gene3D" id="3.30.1330.40">
    <property type="entry name" value="RutC-like"/>
    <property type="match status" value="1"/>
</dbReference>
<evidence type="ECO:0000313" key="4">
    <source>
        <dbReference type="Proteomes" id="UP001379533"/>
    </source>
</evidence>
<comment type="similarity">
    <text evidence="1">Belongs to the RutC family.</text>
</comment>
<dbReference type="Proteomes" id="UP001379533">
    <property type="component" value="Chromosome"/>
</dbReference>
<keyword evidence="3" id="KW-0378">Hydrolase</keyword>
<dbReference type="EMBL" id="CP089982">
    <property type="protein sequence ID" value="WXA91469.1"/>
    <property type="molecule type" value="Genomic_DNA"/>
</dbReference>
<dbReference type="CDD" id="cd00448">
    <property type="entry name" value="YjgF_YER057c_UK114_family"/>
    <property type="match status" value="1"/>
</dbReference>
<keyword evidence="2" id="KW-0732">Signal</keyword>
<sequence length="161" mass="16873">MNRCSLMFVAAVSCVMGCARETPPPAAPTQTTATEPSRVEFLTAGGKPGRPFSPAVRVGKTLYLAGQVGTVPGTDQLAPGGIEGETRQVMENIKDVLAKSGASMNNVVKCTVMMADIAEWARMNSVYVTYFPTNKPARSAFGASGLALGARVEIECIAVTE</sequence>
<evidence type="ECO:0000313" key="3">
    <source>
        <dbReference type="EMBL" id="WXA91469.1"/>
    </source>
</evidence>
<dbReference type="Pfam" id="PF01042">
    <property type="entry name" value="Ribonuc_L-PSP"/>
    <property type="match status" value="1"/>
</dbReference>
<feature type="chain" id="PRO_5046528187" evidence="2">
    <location>
        <begin position="20"/>
        <end position="161"/>
    </location>
</feature>
<dbReference type="PANTHER" id="PTHR11803">
    <property type="entry name" value="2-IMINOBUTANOATE/2-IMINOPROPANOATE DEAMINASE RIDA"/>
    <property type="match status" value="1"/>
</dbReference>
<reference evidence="3 4" key="1">
    <citation type="submission" date="2021-12" db="EMBL/GenBank/DDBJ databases">
        <title>Discovery of the Pendulisporaceae a myxobacterial family with distinct sporulation behavior and unique specialized metabolism.</title>
        <authorList>
            <person name="Garcia R."/>
            <person name="Popoff A."/>
            <person name="Bader C.D."/>
            <person name="Loehr J."/>
            <person name="Walesch S."/>
            <person name="Walt C."/>
            <person name="Boldt J."/>
            <person name="Bunk B."/>
            <person name="Haeckl F.J.F.P.J."/>
            <person name="Gunesch A.P."/>
            <person name="Birkelbach J."/>
            <person name="Nuebel U."/>
            <person name="Pietschmann T."/>
            <person name="Bach T."/>
            <person name="Mueller R."/>
        </authorList>
    </citation>
    <scope>NUCLEOTIDE SEQUENCE [LARGE SCALE GENOMIC DNA]</scope>
    <source>
        <strain evidence="3 4">MSr12523</strain>
    </source>
</reference>
<protein>
    <submittedName>
        <fullName evidence="3">Rid family detoxifying hydrolase</fullName>
    </submittedName>
</protein>
<gene>
    <name evidence="3" type="ORF">LZC95_34055</name>
</gene>
<dbReference type="PANTHER" id="PTHR11803:SF39">
    <property type="entry name" value="2-IMINOBUTANOATE_2-IMINOPROPANOATE DEAMINASE"/>
    <property type="match status" value="1"/>
</dbReference>
<dbReference type="SUPFAM" id="SSF55298">
    <property type="entry name" value="YjgF-like"/>
    <property type="match status" value="1"/>
</dbReference>
<feature type="signal peptide" evidence="2">
    <location>
        <begin position="1"/>
        <end position="19"/>
    </location>
</feature>
<dbReference type="InterPro" id="IPR006175">
    <property type="entry name" value="YjgF/YER057c/UK114"/>
</dbReference>
<evidence type="ECO:0000256" key="1">
    <source>
        <dbReference type="ARBA" id="ARBA00010552"/>
    </source>
</evidence>
<accession>A0ABZ2JYA8</accession>
<evidence type="ECO:0000256" key="2">
    <source>
        <dbReference type="SAM" id="SignalP"/>
    </source>
</evidence>
<dbReference type="InterPro" id="IPR019897">
    <property type="entry name" value="RidA_CS"/>
</dbReference>
<proteinExistence type="inferred from homology"/>